<name>A0A2P7ECE1_9SYNE</name>
<evidence type="ECO:0000313" key="2">
    <source>
        <dbReference type="Proteomes" id="UP000240206"/>
    </source>
</evidence>
<sequence>MKRRNGTYNTKRQLADLRQWPPERLKQLGERLLYGGNPEHKRNPGDFGLTPPSGARIGKMLCDEVGIFHRQEALELLRSGVAAGLISERCVNGWPQNIWAVRDGRVLEAQLEQSETGTYHGYPLQPEDPFAELVLQRLGDEP</sequence>
<protein>
    <submittedName>
        <fullName evidence="1">Uncharacterized protein</fullName>
    </submittedName>
</protein>
<keyword evidence="2" id="KW-1185">Reference proteome</keyword>
<evidence type="ECO:0000313" key="1">
    <source>
        <dbReference type="EMBL" id="PSI00878.1"/>
    </source>
</evidence>
<gene>
    <name evidence="1" type="ORF">C7K08_10830</name>
</gene>
<organism evidence="1 2">
    <name type="scientific">Synechococcus lacustris str. Tous</name>
    <dbReference type="NCBI Taxonomy" id="1910958"/>
    <lineage>
        <taxon>Bacteria</taxon>
        <taxon>Bacillati</taxon>
        <taxon>Cyanobacteriota</taxon>
        <taxon>Cyanophyceae</taxon>
        <taxon>Synechococcales</taxon>
        <taxon>Synechococcaceae</taxon>
        <taxon>Synechococcus</taxon>
    </lineage>
</organism>
<dbReference type="Proteomes" id="UP000240206">
    <property type="component" value="Unassembled WGS sequence"/>
</dbReference>
<dbReference type="AlphaFoldDB" id="A0A2P7ECE1"/>
<comment type="caution">
    <text evidence="1">The sequence shown here is derived from an EMBL/GenBank/DDBJ whole genome shotgun (WGS) entry which is preliminary data.</text>
</comment>
<dbReference type="EMBL" id="PXVC01000067">
    <property type="protein sequence ID" value="PSI00878.1"/>
    <property type="molecule type" value="Genomic_DNA"/>
</dbReference>
<accession>A0A2P7ECE1</accession>
<proteinExistence type="predicted"/>
<reference evidence="2" key="1">
    <citation type="submission" date="2018-03" db="EMBL/GenBank/DDBJ databases">
        <title>Ecological and genomic features of two cosmopolitan and abundant freshwater picocyanobacteria.</title>
        <authorList>
            <person name="Cabello-Yeves P.J."/>
            <person name="Picazo A."/>
            <person name="Camacho A."/>
            <person name="Callieri C."/>
            <person name="Rosselli R."/>
            <person name="Roda-Garcia J."/>
            <person name="Coutinho F.H."/>
            <person name="Rodriguez-Valera F."/>
        </authorList>
    </citation>
    <scope>NUCLEOTIDE SEQUENCE [LARGE SCALE GENOMIC DNA]</scope>
    <source>
        <strain evidence="2">Tous</strain>
    </source>
</reference>